<name>I3Y555_THIV6</name>
<reference evidence="1 2" key="1">
    <citation type="submission" date="2012-06" db="EMBL/GenBank/DDBJ databases">
        <title>Complete sequence of Thiocystis violascens DSM 198.</title>
        <authorList>
            <consortium name="US DOE Joint Genome Institute"/>
            <person name="Lucas S."/>
            <person name="Han J."/>
            <person name="Lapidus A."/>
            <person name="Cheng J.-F."/>
            <person name="Goodwin L."/>
            <person name="Pitluck S."/>
            <person name="Peters L."/>
            <person name="Ovchinnikova G."/>
            <person name="Teshima H."/>
            <person name="Detter J.C."/>
            <person name="Han C."/>
            <person name="Tapia R."/>
            <person name="Land M."/>
            <person name="Hauser L."/>
            <person name="Kyrpides N."/>
            <person name="Ivanova N."/>
            <person name="Pagani I."/>
            <person name="Vogl K."/>
            <person name="Liu Z."/>
            <person name="Frigaard N.-U."/>
            <person name="Bryant D."/>
            <person name="Woyke T."/>
        </authorList>
    </citation>
    <scope>NUCLEOTIDE SEQUENCE [LARGE SCALE GENOMIC DNA]</scope>
    <source>
        <strain evidence="2">ATCC 17096 / DSM 198 / 6111</strain>
    </source>
</reference>
<dbReference type="AlphaFoldDB" id="I3Y555"/>
<dbReference type="EMBL" id="CP003154">
    <property type="protein sequence ID" value="AFL72123.1"/>
    <property type="molecule type" value="Genomic_DNA"/>
</dbReference>
<dbReference type="eggNOG" id="ENOG502ZA3I">
    <property type="taxonomic scope" value="Bacteria"/>
</dbReference>
<accession>I3Y555</accession>
<dbReference type="OrthoDB" id="9770072at2"/>
<protein>
    <recommendedName>
        <fullName evidence="3">Sulfur reduction protein DsrS</fullName>
    </recommendedName>
</protein>
<evidence type="ECO:0000313" key="2">
    <source>
        <dbReference type="Proteomes" id="UP000006062"/>
    </source>
</evidence>
<evidence type="ECO:0008006" key="3">
    <source>
        <dbReference type="Google" id="ProtNLM"/>
    </source>
</evidence>
<organism evidence="1 2">
    <name type="scientific">Thiocystis violascens (strain ATCC 17096 / DSM 198 / 6111)</name>
    <name type="common">Chromatium violascens</name>
    <dbReference type="NCBI Taxonomy" id="765911"/>
    <lineage>
        <taxon>Bacteria</taxon>
        <taxon>Pseudomonadati</taxon>
        <taxon>Pseudomonadota</taxon>
        <taxon>Gammaproteobacteria</taxon>
        <taxon>Chromatiales</taxon>
        <taxon>Chromatiaceae</taxon>
        <taxon>Thiocystis</taxon>
    </lineage>
</organism>
<keyword evidence="2" id="KW-1185">Reference proteome</keyword>
<dbReference type="Proteomes" id="UP000006062">
    <property type="component" value="Chromosome"/>
</dbReference>
<dbReference type="STRING" id="765911.Thivi_0031"/>
<proteinExistence type="predicted"/>
<sequence length="371" mass="40763">MDLTPEDRLRLNVLLANQPQAIRIDECRMLVQGLGPQGEATIRLNPNTRPEPYLRRVRELLSGHVLGSPGGYPIYLRRWTRMGQMRDDSLAQLLLLGEPEAVVAAVCAPGLSEELARRAWWAMEDAGNARRMLANPAIVRSAMGRVLADYLMEYLPFETESEAIVESVRLMLQPGLLDAERRGDLWRKSARKHAYLVGFLQALPDDLPEPPPARALAETVRDLVEQHDTVAALLQRACSGQGQAFLKTVGDVLAKPPSQEIVLAAFACLRAYFAPLRPGGDPDLALDALLADAGQFVDADAPDARVAGILRRIPALAPEIAAMRFLSGVGYGLIRPILSDSTTLGSLMRRKLAPVIDPIRERLDALRRPTD</sequence>
<dbReference type="HOGENOM" id="CLU_735552_0_0_6"/>
<dbReference type="RefSeq" id="WP_014776632.1">
    <property type="nucleotide sequence ID" value="NC_018012.1"/>
</dbReference>
<dbReference type="KEGG" id="tvi:Thivi_0031"/>
<evidence type="ECO:0000313" key="1">
    <source>
        <dbReference type="EMBL" id="AFL72123.1"/>
    </source>
</evidence>
<gene>
    <name evidence="1" type="ordered locus">Thivi_0031</name>
</gene>